<name>A0AAE4BM25_9DEIO</name>
<sequence length="550" mass="60344">MTSPDVTAAFLRQFPPHHTAPVPAEVLDRYAERLPEPVLALWRAGGFGTYGGGLLEVIDPGEYQEILDGWLGLRDASQTRIPFLRSAFGVLFYWRRLGEQQPDGTYEAYDVAYLNPHDSYSDVSAWDAEAFFGGLTAPGAEDEYDPFRLWPDVQGRAPAELRPGVMYGFTLALRLGGEWEAANLSLTPARAHLLLLLSLAAADDEDEDVQTPTEFRDREAALRADLSATADPAARATLHGRLVRLLERAPQDAAAEDARWSTEQLGSRLCAEYAHLYALDPQPQWLYGQADTLRTYLGDFSAAAALYGALLADGHDPNRARQGLIRCAQFADDHAAVVAHASALLATDASSAGPRLDLARAQQALGAYGDALTHYQFLGHLLYRSDYPLVMRGWAECLILLGDASGAEALVTAHARQALFEQGRVEVLKAGVKAFSAFGDPEVALRFQEQVVQIIHTWDADDEPAEVTLNLYVLAHLRRRAGRHAGALEAVRELLARPDGQRSQYYCLQGNLLAAAGHRREARVSFARARELDPGAPPPARGFLARLFRR</sequence>
<dbReference type="EMBL" id="JAVDQK010000005">
    <property type="protein sequence ID" value="MDR6218630.1"/>
    <property type="molecule type" value="Genomic_DNA"/>
</dbReference>
<dbReference type="AlphaFoldDB" id="A0AAE4BM25"/>
<evidence type="ECO:0000313" key="3">
    <source>
        <dbReference type="Proteomes" id="UP001185331"/>
    </source>
</evidence>
<evidence type="ECO:0000313" key="2">
    <source>
        <dbReference type="EMBL" id="MDR6218630.1"/>
    </source>
</evidence>
<dbReference type="RefSeq" id="WP_309853062.1">
    <property type="nucleotide sequence ID" value="NZ_JAVDQJ010000004.1"/>
</dbReference>
<dbReference type="Pfam" id="PF08887">
    <property type="entry name" value="GAD-like"/>
    <property type="match status" value="1"/>
</dbReference>
<dbReference type="Gene3D" id="1.25.40.10">
    <property type="entry name" value="Tetratricopeptide repeat domain"/>
    <property type="match status" value="2"/>
</dbReference>
<protein>
    <recommendedName>
        <fullName evidence="1">GAD-related domain-containing protein</fullName>
    </recommendedName>
</protein>
<comment type="caution">
    <text evidence="2">The sequence shown here is derived from an EMBL/GenBank/DDBJ whole genome shotgun (WGS) entry which is preliminary data.</text>
</comment>
<dbReference type="InterPro" id="IPR011990">
    <property type="entry name" value="TPR-like_helical_dom_sf"/>
</dbReference>
<proteinExistence type="predicted"/>
<reference evidence="2" key="1">
    <citation type="submission" date="2023-07" db="EMBL/GenBank/DDBJ databases">
        <title>Sorghum-associated microbial communities from plants grown in Nebraska, USA.</title>
        <authorList>
            <person name="Schachtman D."/>
        </authorList>
    </citation>
    <scope>NUCLEOTIDE SEQUENCE</scope>
    <source>
        <strain evidence="2">BE330</strain>
    </source>
</reference>
<gene>
    <name evidence="2" type="ORF">J2Y00_002227</name>
</gene>
<evidence type="ECO:0000259" key="1">
    <source>
        <dbReference type="Pfam" id="PF08887"/>
    </source>
</evidence>
<feature type="domain" description="GAD-related" evidence="1">
    <location>
        <begin position="8"/>
        <end position="95"/>
    </location>
</feature>
<dbReference type="Proteomes" id="UP001185331">
    <property type="component" value="Unassembled WGS sequence"/>
</dbReference>
<accession>A0AAE4BM25</accession>
<dbReference type="SUPFAM" id="SSF48452">
    <property type="entry name" value="TPR-like"/>
    <property type="match status" value="2"/>
</dbReference>
<dbReference type="InterPro" id="IPR014983">
    <property type="entry name" value="GAD-rel"/>
</dbReference>
<organism evidence="2 3">
    <name type="scientific">Deinococcus soli</name>
    <name type="common">ex Cha et al. 2016</name>
    <dbReference type="NCBI Taxonomy" id="1309411"/>
    <lineage>
        <taxon>Bacteria</taxon>
        <taxon>Thermotogati</taxon>
        <taxon>Deinococcota</taxon>
        <taxon>Deinococci</taxon>
        <taxon>Deinococcales</taxon>
        <taxon>Deinococcaceae</taxon>
        <taxon>Deinococcus</taxon>
    </lineage>
</organism>